<comment type="catalytic activity">
    <reaction evidence="4">
        <text>ATP + (deoxyribonucleotide)n-3'-hydroxyl + 5'-phospho-(deoxyribonucleotide)m = (deoxyribonucleotide)n+m + AMP + diphosphate.</text>
        <dbReference type="EC" id="6.5.1.1"/>
    </reaction>
</comment>
<dbReference type="PROSITE" id="PS50160">
    <property type="entry name" value="DNA_LIGASE_A3"/>
    <property type="match status" value="1"/>
</dbReference>
<dbReference type="EC" id="6.5.1.1" evidence="2"/>
<dbReference type="RefSeq" id="WP_274191657.1">
    <property type="nucleotide sequence ID" value="NZ_BAABHN010000047.1"/>
</dbReference>
<evidence type="ECO:0000313" key="6">
    <source>
        <dbReference type="EMBL" id="MFC4835184.1"/>
    </source>
</evidence>
<dbReference type="NCBIfam" id="TIGR02779">
    <property type="entry name" value="NHEJ_ligase_lig"/>
    <property type="match status" value="1"/>
</dbReference>
<dbReference type="CDD" id="cd07971">
    <property type="entry name" value="OBF_DNA_ligase_LigD"/>
    <property type="match status" value="1"/>
</dbReference>
<dbReference type="PANTHER" id="PTHR45674:SF4">
    <property type="entry name" value="DNA LIGASE 1"/>
    <property type="match status" value="1"/>
</dbReference>
<evidence type="ECO:0000259" key="5">
    <source>
        <dbReference type="PROSITE" id="PS50160"/>
    </source>
</evidence>
<dbReference type="GO" id="GO:0016874">
    <property type="term" value="F:ligase activity"/>
    <property type="evidence" value="ECO:0007669"/>
    <property type="project" value="UniProtKB-KW"/>
</dbReference>
<dbReference type="EMBL" id="JBHSIM010000047">
    <property type="protein sequence ID" value="MFC4835184.1"/>
    <property type="molecule type" value="Genomic_DNA"/>
</dbReference>
<dbReference type="SUPFAM" id="SSF56091">
    <property type="entry name" value="DNA ligase/mRNA capping enzyme, catalytic domain"/>
    <property type="match status" value="1"/>
</dbReference>
<feature type="domain" description="ATP-dependent DNA ligase family profile" evidence="5">
    <location>
        <begin position="120"/>
        <end position="259"/>
    </location>
</feature>
<dbReference type="InterPro" id="IPR012309">
    <property type="entry name" value="DNA_ligase_ATP-dep_C"/>
</dbReference>
<sequence>MPDDVWDLLPEQQRALRRADDAGFRAPMLATLSKDHPPGAGWVFERKLDGVRMIATRERGQSTRLWSRNQKPMDASYPEIVEALDEHGPARFVLDGEITAADGTFSSLQARMHLQDPNRARRTGVEVQAHLFDLLVLDDVDVTRLPQSTRHRILDAIVDAAAPLFRSPALEGDPSALLAEACAGGWEGLIAKRSEAPYVVGGRSRDWLKLKCVRDQEFVIGGWTDPSGSRRGLGALLVGYHASGVDGLRYAGKVGTGYDAATLTMLRDRLDPLATDECPFVDAPREKGQHWVRPEMVCAVGFGEWTTDGRLRHPRYQGLRLDKDPAEVVREQ</sequence>
<dbReference type="InterPro" id="IPR014146">
    <property type="entry name" value="LigD_ligase_dom"/>
</dbReference>
<dbReference type="SUPFAM" id="SSF50249">
    <property type="entry name" value="Nucleic acid-binding proteins"/>
    <property type="match status" value="1"/>
</dbReference>
<gene>
    <name evidence="6" type="primary">ligD</name>
    <name evidence="6" type="ORF">ACFPEL_22440</name>
</gene>
<dbReference type="Gene3D" id="3.30.470.30">
    <property type="entry name" value="DNA ligase/mRNA capping enzyme"/>
    <property type="match status" value="1"/>
</dbReference>
<accession>A0ABV9RNU5</accession>
<dbReference type="InterPro" id="IPR012310">
    <property type="entry name" value="DNA_ligase_ATP-dep_cent"/>
</dbReference>
<comment type="caution">
    <text evidence="6">The sequence shown here is derived from an EMBL/GenBank/DDBJ whole genome shotgun (WGS) entry which is preliminary data.</text>
</comment>
<dbReference type="Pfam" id="PF04679">
    <property type="entry name" value="DNA_ligase_A_C"/>
    <property type="match status" value="1"/>
</dbReference>
<organism evidence="6 7">
    <name type="scientific">Actinomycetospora chibensis</name>
    <dbReference type="NCBI Taxonomy" id="663606"/>
    <lineage>
        <taxon>Bacteria</taxon>
        <taxon>Bacillati</taxon>
        <taxon>Actinomycetota</taxon>
        <taxon>Actinomycetes</taxon>
        <taxon>Pseudonocardiales</taxon>
        <taxon>Pseudonocardiaceae</taxon>
        <taxon>Actinomycetospora</taxon>
    </lineage>
</organism>
<dbReference type="Gene3D" id="2.40.50.140">
    <property type="entry name" value="Nucleic acid-binding proteins"/>
    <property type="match status" value="1"/>
</dbReference>
<dbReference type="Proteomes" id="UP001595909">
    <property type="component" value="Unassembled WGS sequence"/>
</dbReference>
<comment type="similarity">
    <text evidence="1">Belongs to the ATP-dependent DNA ligase family.</text>
</comment>
<evidence type="ECO:0000256" key="2">
    <source>
        <dbReference type="ARBA" id="ARBA00012727"/>
    </source>
</evidence>
<dbReference type="Gene3D" id="3.30.1490.70">
    <property type="match status" value="1"/>
</dbReference>
<protein>
    <recommendedName>
        <fullName evidence="2">DNA ligase (ATP)</fullName>
        <ecNumber evidence="2">6.5.1.1</ecNumber>
    </recommendedName>
</protein>
<keyword evidence="3 6" id="KW-0436">Ligase</keyword>
<dbReference type="PANTHER" id="PTHR45674">
    <property type="entry name" value="DNA LIGASE 1/3 FAMILY MEMBER"/>
    <property type="match status" value="1"/>
</dbReference>
<reference evidence="7" key="1">
    <citation type="journal article" date="2019" name="Int. J. Syst. Evol. Microbiol.">
        <title>The Global Catalogue of Microorganisms (GCM) 10K type strain sequencing project: providing services to taxonomists for standard genome sequencing and annotation.</title>
        <authorList>
            <consortium name="The Broad Institute Genomics Platform"/>
            <consortium name="The Broad Institute Genome Sequencing Center for Infectious Disease"/>
            <person name="Wu L."/>
            <person name="Ma J."/>
        </authorList>
    </citation>
    <scope>NUCLEOTIDE SEQUENCE [LARGE SCALE GENOMIC DNA]</scope>
    <source>
        <strain evidence="7">CCUG 50347</strain>
    </source>
</reference>
<evidence type="ECO:0000256" key="3">
    <source>
        <dbReference type="ARBA" id="ARBA00022598"/>
    </source>
</evidence>
<proteinExistence type="inferred from homology"/>
<dbReference type="Pfam" id="PF01068">
    <property type="entry name" value="DNA_ligase_A_M"/>
    <property type="match status" value="1"/>
</dbReference>
<evidence type="ECO:0000256" key="4">
    <source>
        <dbReference type="ARBA" id="ARBA00034003"/>
    </source>
</evidence>
<name>A0ABV9RNU5_9PSEU</name>
<dbReference type="InterPro" id="IPR050191">
    <property type="entry name" value="ATP-dep_DNA_ligase"/>
</dbReference>
<evidence type="ECO:0000313" key="7">
    <source>
        <dbReference type="Proteomes" id="UP001595909"/>
    </source>
</evidence>
<dbReference type="InterPro" id="IPR012340">
    <property type="entry name" value="NA-bd_OB-fold"/>
</dbReference>
<evidence type="ECO:0000256" key="1">
    <source>
        <dbReference type="ARBA" id="ARBA00007572"/>
    </source>
</evidence>
<keyword evidence="7" id="KW-1185">Reference proteome</keyword>